<organism evidence="5 6">
    <name type="scientific">Actinomadura pelletieri DSM 43383</name>
    <dbReference type="NCBI Taxonomy" id="1120940"/>
    <lineage>
        <taxon>Bacteria</taxon>
        <taxon>Bacillati</taxon>
        <taxon>Actinomycetota</taxon>
        <taxon>Actinomycetes</taxon>
        <taxon>Streptosporangiales</taxon>
        <taxon>Thermomonosporaceae</taxon>
        <taxon>Actinomadura</taxon>
    </lineage>
</organism>
<gene>
    <name evidence="5" type="ORF">BZB76_2033</name>
</gene>
<accession>A0A495QT31</accession>
<dbReference type="GO" id="GO:0000976">
    <property type="term" value="F:transcription cis-regulatory region binding"/>
    <property type="evidence" value="ECO:0007669"/>
    <property type="project" value="TreeGrafter"/>
</dbReference>
<dbReference type="OrthoDB" id="3190535at2"/>
<feature type="region of interest" description="Disordered" evidence="3">
    <location>
        <begin position="1"/>
        <end position="50"/>
    </location>
</feature>
<feature type="DNA-binding region" description="H-T-H motif" evidence="2">
    <location>
        <begin position="75"/>
        <end position="94"/>
    </location>
</feature>
<evidence type="ECO:0000313" key="5">
    <source>
        <dbReference type="EMBL" id="RKS76676.1"/>
    </source>
</evidence>
<proteinExistence type="predicted"/>
<keyword evidence="1 2" id="KW-0238">DNA-binding</keyword>
<evidence type="ECO:0000256" key="2">
    <source>
        <dbReference type="PROSITE-ProRule" id="PRU00335"/>
    </source>
</evidence>
<dbReference type="SUPFAM" id="SSF48498">
    <property type="entry name" value="Tetracyclin repressor-like, C-terminal domain"/>
    <property type="match status" value="1"/>
</dbReference>
<evidence type="ECO:0000256" key="1">
    <source>
        <dbReference type="ARBA" id="ARBA00023125"/>
    </source>
</evidence>
<sequence length="240" mass="26795">MTPEKAAPDTEQALGEAADQAPNGEKNGTGNGAKAPRRRPGRKPGSRADDWEVKRRRILDVAAEVFFTRGYERGTTKEIAERAGMSQPTIYHYVGSKEVLMTEIARQVDRDFTAALDDALAEPAPPETQLRRMIEAFVRALALNQRTFAVYWKEFRSLPKDVGREVSGHERDFVVRVEEVVARAQEQGILPSGHPTRIVSEGILGMMSWMHWWFKPDEFDADQVADAFCDLIGLPPASGD</sequence>
<dbReference type="PROSITE" id="PS50977">
    <property type="entry name" value="HTH_TETR_2"/>
    <property type="match status" value="1"/>
</dbReference>
<dbReference type="Gene3D" id="1.10.357.10">
    <property type="entry name" value="Tetracycline Repressor, domain 2"/>
    <property type="match status" value="1"/>
</dbReference>
<dbReference type="InterPro" id="IPR001647">
    <property type="entry name" value="HTH_TetR"/>
</dbReference>
<comment type="caution">
    <text evidence="5">The sequence shown here is derived from an EMBL/GenBank/DDBJ whole genome shotgun (WGS) entry which is preliminary data.</text>
</comment>
<keyword evidence="6" id="KW-1185">Reference proteome</keyword>
<dbReference type="Proteomes" id="UP000274601">
    <property type="component" value="Unassembled WGS sequence"/>
</dbReference>
<name>A0A495QT31_9ACTN</name>
<dbReference type="SUPFAM" id="SSF46689">
    <property type="entry name" value="Homeodomain-like"/>
    <property type="match status" value="1"/>
</dbReference>
<dbReference type="PANTHER" id="PTHR30055:SF153">
    <property type="entry name" value="HTH-TYPE TRANSCRIPTIONAL REPRESSOR RV3405C"/>
    <property type="match status" value="1"/>
</dbReference>
<protein>
    <submittedName>
        <fullName evidence="5">TetR family transcriptional regulator</fullName>
    </submittedName>
</protein>
<dbReference type="PANTHER" id="PTHR30055">
    <property type="entry name" value="HTH-TYPE TRANSCRIPTIONAL REGULATOR RUTR"/>
    <property type="match status" value="1"/>
</dbReference>
<dbReference type="EMBL" id="RBWU01000002">
    <property type="protein sequence ID" value="RKS76676.1"/>
    <property type="molecule type" value="Genomic_DNA"/>
</dbReference>
<feature type="compositionally biased region" description="Basic residues" evidence="3">
    <location>
        <begin position="35"/>
        <end position="45"/>
    </location>
</feature>
<dbReference type="Pfam" id="PF00440">
    <property type="entry name" value="TetR_N"/>
    <property type="match status" value="1"/>
</dbReference>
<evidence type="ECO:0000259" key="4">
    <source>
        <dbReference type="PROSITE" id="PS50977"/>
    </source>
</evidence>
<dbReference type="Pfam" id="PF17932">
    <property type="entry name" value="TetR_C_24"/>
    <property type="match status" value="1"/>
</dbReference>
<dbReference type="GO" id="GO:0003700">
    <property type="term" value="F:DNA-binding transcription factor activity"/>
    <property type="evidence" value="ECO:0007669"/>
    <property type="project" value="TreeGrafter"/>
</dbReference>
<dbReference type="InterPro" id="IPR050109">
    <property type="entry name" value="HTH-type_TetR-like_transc_reg"/>
</dbReference>
<dbReference type="InterPro" id="IPR041490">
    <property type="entry name" value="KstR2_TetR_C"/>
</dbReference>
<dbReference type="InterPro" id="IPR009057">
    <property type="entry name" value="Homeodomain-like_sf"/>
</dbReference>
<dbReference type="RefSeq" id="WP_121433981.1">
    <property type="nucleotide sequence ID" value="NZ_RBWU01000002.1"/>
</dbReference>
<evidence type="ECO:0000256" key="3">
    <source>
        <dbReference type="SAM" id="MobiDB-lite"/>
    </source>
</evidence>
<reference evidence="5 6" key="1">
    <citation type="submission" date="2018-10" db="EMBL/GenBank/DDBJ databases">
        <title>Genomic Encyclopedia of Archaeal and Bacterial Type Strains, Phase II (KMG-II): from individual species to whole genera.</title>
        <authorList>
            <person name="Goeker M."/>
        </authorList>
    </citation>
    <scope>NUCLEOTIDE SEQUENCE [LARGE SCALE GENOMIC DNA]</scope>
    <source>
        <strain evidence="5 6">DSM 43383</strain>
    </source>
</reference>
<dbReference type="Gene3D" id="1.10.10.60">
    <property type="entry name" value="Homeodomain-like"/>
    <property type="match status" value="1"/>
</dbReference>
<evidence type="ECO:0000313" key="6">
    <source>
        <dbReference type="Proteomes" id="UP000274601"/>
    </source>
</evidence>
<dbReference type="InterPro" id="IPR036271">
    <property type="entry name" value="Tet_transcr_reg_TetR-rel_C_sf"/>
</dbReference>
<dbReference type="AlphaFoldDB" id="A0A495QT31"/>
<dbReference type="PRINTS" id="PR00455">
    <property type="entry name" value="HTHTETR"/>
</dbReference>
<feature type="domain" description="HTH tetR-type" evidence="4">
    <location>
        <begin position="52"/>
        <end position="112"/>
    </location>
</feature>